<evidence type="ECO:0000256" key="8">
    <source>
        <dbReference type="ARBA" id="ARBA00022884"/>
    </source>
</evidence>
<dbReference type="GO" id="GO:0005829">
    <property type="term" value="C:cytosol"/>
    <property type="evidence" value="ECO:0007669"/>
    <property type="project" value="TreeGrafter"/>
</dbReference>
<dbReference type="InterPro" id="IPR012947">
    <property type="entry name" value="tRNA_SAD"/>
</dbReference>
<dbReference type="HAMAP" id="MF_00036_B">
    <property type="entry name" value="Ala_tRNA_synth_B"/>
    <property type="match status" value="1"/>
</dbReference>
<dbReference type="PRINTS" id="PR00980">
    <property type="entry name" value="TRNASYNTHALA"/>
</dbReference>
<dbReference type="InterPro" id="IPR002318">
    <property type="entry name" value="Ala-tRNA-lgiase_IIc"/>
</dbReference>
<evidence type="ECO:0000313" key="13">
    <source>
        <dbReference type="EMBL" id="MWV70547.1"/>
    </source>
</evidence>
<comment type="similarity">
    <text evidence="1 11">Belongs to the class-II aminoacyl-tRNA synthetase family.</text>
</comment>
<evidence type="ECO:0000256" key="7">
    <source>
        <dbReference type="ARBA" id="ARBA00022840"/>
    </source>
</evidence>
<comment type="catalytic activity">
    <reaction evidence="11">
        <text>tRNA(Ala) + L-alanine + ATP = L-alanyl-tRNA(Ala) + AMP + diphosphate</text>
        <dbReference type="Rhea" id="RHEA:12540"/>
        <dbReference type="Rhea" id="RHEA-COMP:9657"/>
        <dbReference type="Rhea" id="RHEA-COMP:9923"/>
        <dbReference type="ChEBI" id="CHEBI:30616"/>
        <dbReference type="ChEBI" id="CHEBI:33019"/>
        <dbReference type="ChEBI" id="CHEBI:57972"/>
        <dbReference type="ChEBI" id="CHEBI:78442"/>
        <dbReference type="ChEBI" id="CHEBI:78497"/>
        <dbReference type="ChEBI" id="CHEBI:456215"/>
        <dbReference type="EC" id="6.1.1.7"/>
    </reaction>
</comment>
<dbReference type="PROSITE" id="PS50860">
    <property type="entry name" value="AA_TRNA_LIGASE_II_ALA"/>
    <property type="match status" value="1"/>
</dbReference>
<feature type="domain" description="Alanyl-transfer RNA synthetases family profile" evidence="12">
    <location>
        <begin position="1"/>
        <end position="766"/>
    </location>
</feature>
<dbReference type="EC" id="6.1.1.7" evidence="11"/>
<name>A0A347VPI3_9HELI</name>
<proteinExistence type="inferred from homology"/>
<sequence>MDIRSLYLDYFEKKGHKVYSSMPLVPDDASLLFTNAGMVQFKDIFTGKIPIPKPPRATSSQLCIRAGGKHNDLENVGYTARHHTLFEMLGNFSFGDYFKKEAIAFAWEFVTQILKFDKNDLYVTVHESDDEAFNLWCEHISPDRIKRMGDKDNFWQMGDTGPCGPCSEIYVDQGDKYFNTSEDYFGGDGDRFLEIWNLVFMQYEQRDGVRKPLPKPSIDTGMGLERVIALKEGKINNFDTSLFAPLMSVIERLTGEKYYHDDEIYNMGNSSRTQSLRELDSRCVDERLSSISLLESTQPANLAHDTRIANPTNKDSIESIKEIKTIQASFRVIADHSRSVAFLLAQGVNFDKEGRGYVLRRILRRAVRHGYLLGLRKAFLYEVVGAVCDSMGQHYTYLIEKKDSIQKQCKAEEERFFETIESGMELFSKELDSMKSAAKSVFSGETAFKLYDTFGFPLDLTQDMLREHNLNVDLAAFESCMQEQKNRSKASWKGSGDAAKDGDFKELITEFGENKFVGYESMESSSVILAMLDSNFKRVLDLKSGEEGYILLNETPFYPESGGPVGDKGSIESKDSKIANVIDTKKYFGLNLSKIKALKPLKIGEKVIAKVSTERYEIAKHHSATHLLHYALREILGTHIAQAGSLVEANRLRFDFSHTKPVSSEELEKIQDLVNEKIMESSVQICEIMDIEKAKNKGAMALFGEKYGNEVRVITFGDSIELCGGIHVANTAEIGSFYIIKESGVSSGVRRIEAVCGHAAYLHGKVALDSIKEAKEMLKAQDVLQGITRLKTELKELKNRGVQGGVSVKKLDFEMIGNAKLIVSFLDSINANEAKDLVDKAKNENEKVAILIITLSGEKIAITAGVKGISGLKAGAWVKEVASILGGNGGGRDDFATAGGKDSSKIPNAINTAKEYANKIIISL</sequence>
<keyword evidence="15" id="KW-1185">Reference proteome</keyword>
<comment type="cofactor">
    <cofactor evidence="11">
        <name>Zn(2+)</name>
        <dbReference type="ChEBI" id="CHEBI:29105"/>
    </cofactor>
    <text evidence="11">Binds 1 zinc ion per subunit.</text>
</comment>
<reference evidence="13 16" key="4">
    <citation type="submission" date="2019-12" db="EMBL/GenBank/DDBJ databases">
        <title>Multi-Generational Helicobacter saguini Isolates.</title>
        <authorList>
            <person name="Mannion A."/>
            <person name="Shen Z."/>
            <person name="Fox J.G."/>
        </authorList>
    </citation>
    <scope>NUCLEOTIDE SEQUENCE [LARGE SCALE GENOMIC DNA]</scope>
    <source>
        <strain evidence="13">16-048</strain>
        <strain evidence="16">16-048 (F4)</strain>
    </source>
</reference>
<dbReference type="Gene3D" id="2.40.30.130">
    <property type="match status" value="1"/>
</dbReference>
<dbReference type="GO" id="GO:0045892">
    <property type="term" value="P:negative regulation of DNA-templated transcription"/>
    <property type="evidence" value="ECO:0007669"/>
    <property type="project" value="TreeGrafter"/>
</dbReference>
<feature type="binding site" evidence="11">
    <location>
        <position position="727"/>
    </location>
    <ligand>
        <name>Zn(2+)</name>
        <dbReference type="ChEBI" id="CHEBI:29105"/>
    </ligand>
</feature>
<feature type="binding site" evidence="11">
    <location>
        <position position="723"/>
    </location>
    <ligand>
        <name>Zn(2+)</name>
        <dbReference type="ChEBI" id="CHEBI:29105"/>
    </ligand>
</feature>
<dbReference type="Gene3D" id="3.10.310.40">
    <property type="match status" value="1"/>
</dbReference>
<dbReference type="SUPFAM" id="SSF101353">
    <property type="entry name" value="Putative anticodon-binding domain of alanyl-tRNA synthetase (AlaRS)"/>
    <property type="match status" value="1"/>
</dbReference>
<dbReference type="SUPFAM" id="SSF55681">
    <property type="entry name" value="Class II aaRS and biotin synthetases"/>
    <property type="match status" value="1"/>
</dbReference>
<keyword evidence="9 11" id="KW-0648">Protein biosynthesis</keyword>
<dbReference type="AlphaFoldDB" id="A0A347VPI3"/>
<comment type="function">
    <text evidence="11">Catalyzes the attachment of alanine to tRNA(Ala) in a two-step reaction: alanine is first activated by ATP to form Ala-AMP and then transferred to the acceptor end of tRNA(Ala). Also edits incorrectly charged Ser-tRNA(Ala) and Gly-tRNA(Ala) via its editing domain.</text>
</comment>
<reference evidence="14 15" key="2">
    <citation type="journal article" date="2016" name="Infect. Immun.">
        <title>Helicobacter saguini, a Novel Helicobacter Isolated from Cotton-Top Tamarins with Ulcerative Colitis, Has Proinflammatory Properties and Induces Typhlocolitis and Dysplasia in Gnotobiotic IL-10-/- Mice.</title>
        <authorList>
            <person name="Shen Z."/>
            <person name="Mannion A."/>
            <person name="Whary M.T."/>
            <person name="Muthupalani S."/>
            <person name="Sheh A."/>
            <person name="Feng Y."/>
            <person name="Gong G."/>
            <person name="Vandamme P."/>
            <person name="Holcombe H.R."/>
            <person name="Paster B.J."/>
            <person name="Fox J.G."/>
        </authorList>
    </citation>
    <scope>NUCLEOTIDE SEQUENCE [LARGE SCALE GENOMIC DNA]</scope>
    <source>
        <strain evidence="14 15">MIT 97-6194</strain>
    </source>
</reference>
<dbReference type="FunFam" id="3.10.310.40:FF:000001">
    <property type="entry name" value="Alanine--tRNA ligase"/>
    <property type="match status" value="1"/>
</dbReference>
<gene>
    <name evidence="11 14" type="primary">alaS</name>
    <name evidence="13" type="ORF">DCO61_11230</name>
    <name evidence="14" type="ORF">LS64_004650</name>
</gene>
<dbReference type="Proteomes" id="UP000477070">
    <property type="component" value="Unassembled WGS sequence"/>
</dbReference>
<evidence type="ECO:0000256" key="5">
    <source>
        <dbReference type="ARBA" id="ARBA00022741"/>
    </source>
</evidence>
<dbReference type="GO" id="GO:0008270">
    <property type="term" value="F:zinc ion binding"/>
    <property type="evidence" value="ECO:0007669"/>
    <property type="project" value="UniProtKB-UniRule"/>
</dbReference>
<evidence type="ECO:0000313" key="16">
    <source>
        <dbReference type="Proteomes" id="UP000477070"/>
    </source>
</evidence>
<dbReference type="Pfam" id="PF02272">
    <property type="entry name" value="DHHA1"/>
    <property type="match status" value="1"/>
</dbReference>
<dbReference type="InterPro" id="IPR018162">
    <property type="entry name" value="Ala-tRNA-ligase_IIc_anticod-bd"/>
</dbReference>
<dbReference type="InterPro" id="IPR018163">
    <property type="entry name" value="Thr/Ala-tRNA-synth_IIc_edit"/>
</dbReference>
<evidence type="ECO:0000256" key="11">
    <source>
        <dbReference type="HAMAP-Rule" id="MF_00036"/>
    </source>
</evidence>
<dbReference type="SMART" id="SM00863">
    <property type="entry name" value="tRNA_SAD"/>
    <property type="match status" value="1"/>
</dbReference>
<dbReference type="Pfam" id="PF01411">
    <property type="entry name" value="tRNA-synt_2c"/>
    <property type="match status" value="2"/>
</dbReference>
<organism evidence="14 15">
    <name type="scientific">Helicobacter saguini</name>
    <dbReference type="NCBI Taxonomy" id="1548018"/>
    <lineage>
        <taxon>Bacteria</taxon>
        <taxon>Pseudomonadati</taxon>
        <taxon>Campylobacterota</taxon>
        <taxon>Epsilonproteobacteria</taxon>
        <taxon>Campylobacterales</taxon>
        <taxon>Helicobacteraceae</taxon>
        <taxon>Helicobacter</taxon>
    </lineage>
</organism>
<feature type="binding site" evidence="11">
    <location>
        <position position="622"/>
    </location>
    <ligand>
        <name>Zn(2+)</name>
        <dbReference type="ChEBI" id="CHEBI:29105"/>
    </ligand>
</feature>
<dbReference type="GO" id="GO:0005524">
    <property type="term" value="F:ATP binding"/>
    <property type="evidence" value="ECO:0007669"/>
    <property type="project" value="UniProtKB-UniRule"/>
</dbReference>
<reference evidence="14" key="3">
    <citation type="submission" date="2018-04" db="EMBL/GenBank/DDBJ databases">
        <authorList>
            <person name="Sheh A."/>
            <person name="Shen Z."/>
            <person name="Mannion A.J."/>
            <person name="Fox J.G."/>
        </authorList>
    </citation>
    <scope>NUCLEOTIDE SEQUENCE</scope>
    <source>
        <strain evidence="14">MIT 97-6194</strain>
    </source>
</reference>
<dbReference type="InterPro" id="IPR023033">
    <property type="entry name" value="Ala_tRNA_ligase_euk/bac"/>
</dbReference>
<keyword evidence="3 11" id="KW-0436">Ligase</keyword>
<dbReference type="InterPro" id="IPR018165">
    <property type="entry name" value="Ala-tRNA-synth_IIc_core"/>
</dbReference>
<keyword evidence="2 11" id="KW-0820">tRNA-binding</keyword>
<dbReference type="InterPro" id="IPR018164">
    <property type="entry name" value="Ala-tRNA-synth_IIc_N"/>
</dbReference>
<keyword evidence="5 11" id="KW-0547">Nucleotide-binding</keyword>
<keyword evidence="6 11" id="KW-0862">Zinc</keyword>
<dbReference type="GO" id="GO:0002161">
    <property type="term" value="F:aminoacyl-tRNA deacylase activity"/>
    <property type="evidence" value="ECO:0007669"/>
    <property type="project" value="TreeGrafter"/>
</dbReference>
<evidence type="ECO:0000256" key="10">
    <source>
        <dbReference type="ARBA" id="ARBA00023146"/>
    </source>
</evidence>
<keyword evidence="10 11" id="KW-0030">Aminoacyl-tRNA synthetase</keyword>
<keyword evidence="11" id="KW-0963">Cytoplasm</keyword>
<dbReference type="PANTHER" id="PTHR11777">
    <property type="entry name" value="ALANYL-TRNA SYNTHETASE"/>
    <property type="match status" value="1"/>
</dbReference>
<dbReference type="EMBL" id="JRMP02000005">
    <property type="protein sequence ID" value="TLD94791.1"/>
    <property type="molecule type" value="Genomic_DNA"/>
</dbReference>
<dbReference type="Gene3D" id="3.30.980.10">
    <property type="entry name" value="Threonyl-trna Synthetase, Chain A, domain 2"/>
    <property type="match status" value="1"/>
</dbReference>
<dbReference type="GO" id="GO:0006419">
    <property type="term" value="P:alanyl-tRNA aminoacylation"/>
    <property type="evidence" value="ECO:0007669"/>
    <property type="project" value="UniProtKB-UniRule"/>
</dbReference>
<dbReference type="EMBL" id="QBIU01000002">
    <property type="protein sequence ID" value="MWV70547.1"/>
    <property type="molecule type" value="Genomic_DNA"/>
</dbReference>
<dbReference type="Gene3D" id="3.30.54.20">
    <property type="match status" value="1"/>
</dbReference>
<feature type="binding site" evidence="11">
    <location>
        <position position="626"/>
    </location>
    <ligand>
        <name>Zn(2+)</name>
        <dbReference type="ChEBI" id="CHEBI:29105"/>
    </ligand>
</feature>
<dbReference type="GO" id="GO:0000049">
    <property type="term" value="F:tRNA binding"/>
    <property type="evidence" value="ECO:0007669"/>
    <property type="project" value="UniProtKB-KW"/>
</dbReference>
<keyword evidence="8 11" id="KW-0694">RNA-binding</keyword>
<comment type="subcellular location">
    <subcellularLocation>
        <location evidence="11">Cytoplasm</location>
    </subcellularLocation>
</comment>
<dbReference type="FunFam" id="3.30.980.10:FF:000004">
    <property type="entry name" value="Alanine--tRNA ligase, cytoplasmic"/>
    <property type="match status" value="1"/>
</dbReference>
<dbReference type="FunFam" id="3.30.930.10:FF:000004">
    <property type="entry name" value="Alanine--tRNA ligase"/>
    <property type="match status" value="1"/>
</dbReference>
<evidence type="ECO:0000313" key="15">
    <source>
        <dbReference type="Proteomes" id="UP000029714"/>
    </source>
</evidence>
<dbReference type="InterPro" id="IPR003156">
    <property type="entry name" value="DHHA1_dom"/>
</dbReference>
<dbReference type="STRING" id="1548018.LS64_04915"/>
<keyword evidence="4 11" id="KW-0479">Metal-binding</keyword>
<keyword evidence="7 11" id="KW-0067">ATP-binding</keyword>
<evidence type="ECO:0000256" key="2">
    <source>
        <dbReference type="ARBA" id="ARBA00022555"/>
    </source>
</evidence>
<evidence type="ECO:0000313" key="14">
    <source>
        <dbReference type="EMBL" id="TLD94791.1"/>
    </source>
</evidence>
<evidence type="ECO:0000256" key="6">
    <source>
        <dbReference type="ARBA" id="ARBA00022833"/>
    </source>
</evidence>
<dbReference type="RefSeq" id="WP_034571226.1">
    <property type="nucleotide sequence ID" value="NZ_JRMP02000005.1"/>
</dbReference>
<protein>
    <recommendedName>
        <fullName evidence="11">Alanine--tRNA ligase</fullName>
        <ecNumber evidence="11">6.1.1.7</ecNumber>
    </recommendedName>
    <alternativeName>
        <fullName evidence="11">Alanyl-tRNA synthetase</fullName>
        <shortName evidence="11">AlaRS</shortName>
    </alternativeName>
</protein>
<dbReference type="InterPro" id="IPR009000">
    <property type="entry name" value="Transl_B-barrel_sf"/>
</dbReference>
<evidence type="ECO:0000256" key="9">
    <source>
        <dbReference type="ARBA" id="ARBA00022917"/>
    </source>
</evidence>
<accession>A0A347VPI3</accession>
<dbReference type="InterPro" id="IPR045864">
    <property type="entry name" value="aa-tRNA-synth_II/BPL/LPL"/>
</dbReference>
<dbReference type="InterPro" id="IPR050058">
    <property type="entry name" value="Ala-tRNA_ligase"/>
</dbReference>
<dbReference type="Pfam" id="PF07973">
    <property type="entry name" value="tRNA_SAD"/>
    <property type="match status" value="1"/>
</dbReference>
<dbReference type="CDD" id="cd00673">
    <property type="entry name" value="AlaRS_core"/>
    <property type="match status" value="1"/>
</dbReference>
<comment type="domain">
    <text evidence="11">Consists of three domains; the N-terminal catalytic domain, the editing domain and the C-terminal C-Ala domain. The editing domain removes incorrectly charged amino acids, while the C-Ala domain, along with tRNA(Ala), serves as a bridge to cooperatively bring together the editing and aminoacylation centers thus stimulating deacylation of misacylated tRNAs.</text>
</comment>
<evidence type="ECO:0000256" key="1">
    <source>
        <dbReference type="ARBA" id="ARBA00008226"/>
    </source>
</evidence>
<evidence type="ECO:0000259" key="12">
    <source>
        <dbReference type="PROSITE" id="PS50860"/>
    </source>
</evidence>
<dbReference type="OrthoDB" id="9803884at2"/>
<dbReference type="SUPFAM" id="SSF55186">
    <property type="entry name" value="ThrRS/AlaRS common domain"/>
    <property type="match status" value="1"/>
</dbReference>
<evidence type="ECO:0000256" key="3">
    <source>
        <dbReference type="ARBA" id="ARBA00022598"/>
    </source>
</evidence>
<reference evidence="14 15" key="1">
    <citation type="journal article" date="2014" name="Genome Announc.">
        <title>Draft genome sequences of eight enterohepatic helicobacter species isolated from both laboratory and wild rodents.</title>
        <authorList>
            <person name="Sheh A."/>
            <person name="Shen Z."/>
            <person name="Fox J.G."/>
        </authorList>
    </citation>
    <scope>NUCLEOTIDE SEQUENCE [LARGE SCALE GENOMIC DNA]</scope>
    <source>
        <strain evidence="14 15">MIT 97-6194</strain>
    </source>
</reference>
<dbReference type="NCBIfam" id="TIGR00344">
    <property type="entry name" value="alaS"/>
    <property type="match status" value="1"/>
</dbReference>
<dbReference type="Gene3D" id="3.30.930.10">
    <property type="entry name" value="Bira Bifunctional Protein, Domain 2"/>
    <property type="match status" value="1"/>
</dbReference>
<dbReference type="PANTHER" id="PTHR11777:SF9">
    <property type="entry name" value="ALANINE--TRNA LIGASE, CYTOPLASMIC"/>
    <property type="match status" value="1"/>
</dbReference>
<dbReference type="SUPFAM" id="SSF50447">
    <property type="entry name" value="Translation proteins"/>
    <property type="match status" value="1"/>
</dbReference>
<dbReference type="FunFam" id="3.30.54.20:FF:000001">
    <property type="entry name" value="Alanine--tRNA ligase"/>
    <property type="match status" value="1"/>
</dbReference>
<dbReference type="Proteomes" id="UP000029714">
    <property type="component" value="Unassembled WGS sequence"/>
</dbReference>
<dbReference type="GO" id="GO:0004813">
    <property type="term" value="F:alanine-tRNA ligase activity"/>
    <property type="evidence" value="ECO:0007669"/>
    <property type="project" value="UniProtKB-UniRule"/>
</dbReference>
<comment type="caution">
    <text evidence="14">The sequence shown here is derived from an EMBL/GenBank/DDBJ whole genome shotgun (WGS) entry which is preliminary data.</text>
</comment>
<evidence type="ECO:0000256" key="4">
    <source>
        <dbReference type="ARBA" id="ARBA00022723"/>
    </source>
</evidence>